<accession>A0A916MY62</accession>
<gene>
    <name evidence="1" type="ORF">LMG31506_03014</name>
</gene>
<dbReference type="AlphaFoldDB" id="A0A916MY62"/>
<dbReference type="Proteomes" id="UP000672934">
    <property type="component" value="Unassembled WGS sequence"/>
</dbReference>
<evidence type="ECO:0000313" key="2">
    <source>
        <dbReference type="Proteomes" id="UP000672934"/>
    </source>
</evidence>
<keyword evidence="2" id="KW-1185">Reference proteome</keyword>
<organism evidence="1 2">
    <name type="scientific">Cupriavidus yeoncheonensis</name>
    <dbReference type="NCBI Taxonomy" id="1462994"/>
    <lineage>
        <taxon>Bacteria</taxon>
        <taxon>Pseudomonadati</taxon>
        <taxon>Pseudomonadota</taxon>
        <taxon>Betaproteobacteria</taxon>
        <taxon>Burkholderiales</taxon>
        <taxon>Burkholderiaceae</taxon>
        <taxon>Cupriavidus</taxon>
    </lineage>
</organism>
<reference evidence="1" key="1">
    <citation type="submission" date="2021-03" db="EMBL/GenBank/DDBJ databases">
        <authorList>
            <person name="Peeters C."/>
        </authorList>
    </citation>
    <scope>NUCLEOTIDE SEQUENCE</scope>
    <source>
        <strain evidence="1">LMG 31506</strain>
    </source>
</reference>
<name>A0A916MY62_9BURK</name>
<proteinExistence type="predicted"/>
<dbReference type="RefSeq" id="WP_211947967.1">
    <property type="nucleotide sequence ID" value="NZ_CAJPUY010000010.1"/>
</dbReference>
<evidence type="ECO:0000313" key="1">
    <source>
        <dbReference type="EMBL" id="CAG2144476.1"/>
    </source>
</evidence>
<comment type="caution">
    <text evidence="1">The sequence shown here is derived from an EMBL/GenBank/DDBJ whole genome shotgun (WGS) entry which is preliminary data.</text>
</comment>
<sequence length="126" mass="14077">MSEAFRCGRRGPWAANSPFKYDQVEKGDHYRDGGTCSYCGSVSQEAFLAFIEAGGEVGPTDKSYKAYLHGTDTAQAPGIKFYFQHLDEAGMRKFIELVNAKRMRIGYPGHFYVRPYFCVPVKADAA</sequence>
<dbReference type="EMBL" id="CAJPUY010000010">
    <property type="protein sequence ID" value="CAG2144476.1"/>
    <property type="molecule type" value="Genomic_DNA"/>
</dbReference>
<protein>
    <submittedName>
        <fullName evidence="1">Uncharacterized protein</fullName>
    </submittedName>
</protein>